<reference evidence="2" key="1">
    <citation type="submission" date="2014-03" db="EMBL/GenBank/DDBJ databases">
        <authorList>
            <person name="Aksoy S."/>
            <person name="Warren W."/>
            <person name="Wilson R.K."/>
        </authorList>
    </citation>
    <scope>NUCLEOTIDE SEQUENCE [LARGE SCALE GENOMIC DNA]</scope>
    <source>
        <strain evidence="2">IAEA</strain>
    </source>
</reference>
<dbReference type="EnsemblMetazoa" id="GPAI028850-RA">
    <property type="protein sequence ID" value="GPAI028850-PA"/>
    <property type="gene ID" value="GPAI028850"/>
</dbReference>
<dbReference type="AlphaFoldDB" id="A0A1A9ZYD2"/>
<reference evidence="1" key="2">
    <citation type="submission" date="2020-05" db="UniProtKB">
        <authorList>
            <consortium name="EnsemblMetazoa"/>
        </authorList>
    </citation>
    <scope>IDENTIFICATION</scope>
    <source>
        <strain evidence="1">IAEA</strain>
    </source>
</reference>
<protein>
    <submittedName>
        <fullName evidence="1">Uncharacterized protein</fullName>
    </submittedName>
</protein>
<evidence type="ECO:0000313" key="2">
    <source>
        <dbReference type="Proteomes" id="UP000092445"/>
    </source>
</evidence>
<organism evidence="1 2">
    <name type="scientific">Glossina pallidipes</name>
    <name type="common">Tsetse fly</name>
    <dbReference type="NCBI Taxonomy" id="7398"/>
    <lineage>
        <taxon>Eukaryota</taxon>
        <taxon>Metazoa</taxon>
        <taxon>Ecdysozoa</taxon>
        <taxon>Arthropoda</taxon>
        <taxon>Hexapoda</taxon>
        <taxon>Insecta</taxon>
        <taxon>Pterygota</taxon>
        <taxon>Neoptera</taxon>
        <taxon>Endopterygota</taxon>
        <taxon>Diptera</taxon>
        <taxon>Brachycera</taxon>
        <taxon>Muscomorpha</taxon>
        <taxon>Hippoboscoidea</taxon>
        <taxon>Glossinidae</taxon>
        <taxon>Glossina</taxon>
    </lineage>
</organism>
<dbReference type="Proteomes" id="UP000092445">
    <property type="component" value="Unassembled WGS sequence"/>
</dbReference>
<name>A0A1A9ZYD2_GLOPL</name>
<sequence length="83" mass="9492">MNETIHIISFSGTYQDSNENTIELERELKCDGTHAKVLLDSVFSSARTTPYQGVRDFLTSTRFYRSQIQVVLEGKCLFTLVQL</sequence>
<keyword evidence="2" id="KW-1185">Reference proteome</keyword>
<proteinExistence type="predicted"/>
<accession>A0A1A9ZYD2</accession>
<dbReference type="VEuPathDB" id="VectorBase:GPAI028850"/>
<evidence type="ECO:0000313" key="1">
    <source>
        <dbReference type="EnsemblMetazoa" id="GPAI028850-PA"/>
    </source>
</evidence>